<protein>
    <submittedName>
        <fullName evidence="2">Uncharacterized protein</fullName>
    </submittedName>
</protein>
<evidence type="ECO:0000313" key="2">
    <source>
        <dbReference type="EMBL" id="KYO18260.1"/>
    </source>
</evidence>
<organism evidence="2 3">
    <name type="scientific">Alligator mississippiensis</name>
    <name type="common">American alligator</name>
    <dbReference type="NCBI Taxonomy" id="8496"/>
    <lineage>
        <taxon>Eukaryota</taxon>
        <taxon>Metazoa</taxon>
        <taxon>Chordata</taxon>
        <taxon>Craniata</taxon>
        <taxon>Vertebrata</taxon>
        <taxon>Euteleostomi</taxon>
        <taxon>Archelosauria</taxon>
        <taxon>Archosauria</taxon>
        <taxon>Crocodylia</taxon>
        <taxon>Alligatoridae</taxon>
        <taxon>Alligatorinae</taxon>
        <taxon>Alligator</taxon>
    </lineage>
</organism>
<reference evidence="2 3" key="1">
    <citation type="journal article" date="2012" name="Genome Biol.">
        <title>Sequencing three crocodilian genomes to illuminate the evolution of archosaurs and amniotes.</title>
        <authorList>
            <person name="St John J.A."/>
            <person name="Braun E.L."/>
            <person name="Isberg S.R."/>
            <person name="Miles L.G."/>
            <person name="Chong A.Y."/>
            <person name="Gongora J."/>
            <person name="Dalzell P."/>
            <person name="Moran C."/>
            <person name="Bed'hom B."/>
            <person name="Abzhanov A."/>
            <person name="Burgess S.C."/>
            <person name="Cooksey A.M."/>
            <person name="Castoe T.A."/>
            <person name="Crawford N.G."/>
            <person name="Densmore L.D."/>
            <person name="Drew J.C."/>
            <person name="Edwards S.V."/>
            <person name="Faircloth B.C."/>
            <person name="Fujita M.K."/>
            <person name="Greenwold M.J."/>
            <person name="Hoffmann F.G."/>
            <person name="Howard J.M."/>
            <person name="Iguchi T."/>
            <person name="Janes D.E."/>
            <person name="Khan S.Y."/>
            <person name="Kohno S."/>
            <person name="de Koning A.J."/>
            <person name="Lance S.L."/>
            <person name="McCarthy F.M."/>
            <person name="McCormack J.E."/>
            <person name="Merchant M.E."/>
            <person name="Peterson D.G."/>
            <person name="Pollock D.D."/>
            <person name="Pourmand N."/>
            <person name="Raney B.J."/>
            <person name="Roessler K.A."/>
            <person name="Sanford J.R."/>
            <person name="Sawyer R.H."/>
            <person name="Schmidt C.J."/>
            <person name="Triplett E.W."/>
            <person name="Tuberville T.D."/>
            <person name="Venegas-Anaya M."/>
            <person name="Howard J.T."/>
            <person name="Jarvis E.D."/>
            <person name="Guillette L.J.Jr."/>
            <person name="Glenn T.C."/>
            <person name="Green R.E."/>
            <person name="Ray D.A."/>
        </authorList>
    </citation>
    <scope>NUCLEOTIDE SEQUENCE [LARGE SCALE GENOMIC DNA]</scope>
    <source>
        <strain evidence="2">KSC_2009_1</strain>
    </source>
</reference>
<keyword evidence="3" id="KW-1185">Reference proteome</keyword>
<sequence>MEVTGASRGNTTALFDHKQPQRAKWVEQTLTLHNRKHRVHSHQDVKKKQKSCQGIRIPSPLNFSAEGPASRAEDQRWAWAAVPLRRCKRCQCS</sequence>
<gene>
    <name evidence="2" type="ORF">Y1Q_0011809</name>
</gene>
<feature type="region of interest" description="Disordered" evidence="1">
    <location>
        <begin position="36"/>
        <end position="69"/>
    </location>
</feature>
<accession>A0A151M1A5</accession>
<name>A0A151M1A5_ALLMI</name>
<dbReference type="AlphaFoldDB" id="A0A151M1A5"/>
<evidence type="ECO:0000256" key="1">
    <source>
        <dbReference type="SAM" id="MobiDB-lite"/>
    </source>
</evidence>
<comment type="caution">
    <text evidence="2">The sequence shown here is derived from an EMBL/GenBank/DDBJ whole genome shotgun (WGS) entry which is preliminary data.</text>
</comment>
<feature type="region of interest" description="Disordered" evidence="1">
    <location>
        <begin position="1"/>
        <end position="20"/>
    </location>
</feature>
<dbReference type="Proteomes" id="UP000050525">
    <property type="component" value="Unassembled WGS sequence"/>
</dbReference>
<dbReference type="EMBL" id="AKHW03006853">
    <property type="protein sequence ID" value="KYO18260.1"/>
    <property type="molecule type" value="Genomic_DNA"/>
</dbReference>
<evidence type="ECO:0000313" key="3">
    <source>
        <dbReference type="Proteomes" id="UP000050525"/>
    </source>
</evidence>
<proteinExistence type="predicted"/>